<evidence type="ECO:0000313" key="3">
    <source>
        <dbReference type="RefSeq" id="XP_039115786.1"/>
    </source>
</evidence>
<dbReference type="GeneID" id="120251294"/>
<dbReference type="Pfam" id="PF22936">
    <property type="entry name" value="Pol_BBD"/>
    <property type="match status" value="1"/>
</dbReference>
<dbReference type="InterPro" id="IPR054722">
    <property type="entry name" value="PolX-like_BBD"/>
</dbReference>
<evidence type="ECO:0000259" key="1">
    <source>
        <dbReference type="Pfam" id="PF22936"/>
    </source>
</evidence>
<feature type="domain" description="Retrovirus-related Pol polyprotein from transposon TNT 1-94-like beta-barrel" evidence="1">
    <location>
        <begin position="157"/>
        <end position="237"/>
    </location>
</feature>
<organism evidence="2 3">
    <name type="scientific">Dioscorea cayennensis subsp. rotundata</name>
    <name type="common">White Guinea yam</name>
    <name type="synonym">Dioscorea rotundata</name>
    <dbReference type="NCBI Taxonomy" id="55577"/>
    <lineage>
        <taxon>Eukaryota</taxon>
        <taxon>Viridiplantae</taxon>
        <taxon>Streptophyta</taxon>
        <taxon>Embryophyta</taxon>
        <taxon>Tracheophyta</taxon>
        <taxon>Spermatophyta</taxon>
        <taxon>Magnoliopsida</taxon>
        <taxon>Liliopsida</taxon>
        <taxon>Dioscoreales</taxon>
        <taxon>Dioscoreaceae</taxon>
        <taxon>Dioscorea</taxon>
    </lineage>
</organism>
<protein>
    <submittedName>
        <fullName evidence="3">Uncharacterized protein LOC120251294</fullName>
    </submittedName>
</protein>
<reference evidence="3" key="1">
    <citation type="submission" date="2025-08" db="UniProtKB">
        <authorList>
            <consortium name="RefSeq"/>
        </authorList>
    </citation>
    <scope>IDENTIFICATION</scope>
</reference>
<sequence>MRCLGDTLSEFMVVGKVMRSLGPKFNHMVVVIEESKDLTKLSLDELSCSLQEHESRLQTQVDDADEKVLHVRGKGLVSRRVVKLLSEGVDLIGLEDEVAVEEGYRMTNKRENTLVIKTIYKNAEKMEKPVTFVAEEQEESNLFMVQFACKDSDDAQWLVDSGCSNHMSGNKALFKDLDESFMLSVRLGDNTEITAKGKGTVVLNTLQGSVKLLHNVQYVPGLAHNLLSVGQLLSNGYSVLFADDVCTILDLKTGVKLITIP</sequence>
<keyword evidence="2" id="KW-1185">Reference proteome</keyword>
<name>A0AB40ANG0_DIOCR</name>
<gene>
    <name evidence="3" type="primary">LOC120251294</name>
</gene>
<evidence type="ECO:0000313" key="2">
    <source>
        <dbReference type="Proteomes" id="UP001515500"/>
    </source>
</evidence>
<accession>A0AB40ANG0</accession>
<proteinExistence type="predicted"/>
<dbReference type="RefSeq" id="XP_039115786.1">
    <property type="nucleotide sequence ID" value="XM_039259852.1"/>
</dbReference>
<dbReference type="Proteomes" id="UP001515500">
    <property type="component" value="Chromosome 20"/>
</dbReference>
<dbReference type="AlphaFoldDB" id="A0AB40ANG0"/>